<protein>
    <recommendedName>
        <fullName evidence="3">SnoaL-like domain-containing protein</fullName>
    </recommendedName>
</protein>
<comment type="caution">
    <text evidence="1">The sequence shown here is derived from an EMBL/GenBank/DDBJ whole genome shotgun (WGS) entry which is preliminary data.</text>
</comment>
<proteinExistence type="predicted"/>
<dbReference type="RefSeq" id="XP_060409457.1">
    <property type="nucleotide sequence ID" value="XM_060560320.1"/>
</dbReference>
<dbReference type="EMBL" id="JAHLJV010000084">
    <property type="protein sequence ID" value="KAK1573886.1"/>
    <property type="molecule type" value="Genomic_DNA"/>
</dbReference>
<dbReference type="AlphaFoldDB" id="A0AAD8PPE7"/>
<reference evidence="1" key="1">
    <citation type="submission" date="2021-06" db="EMBL/GenBank/DDBJ databases">
        <title>Comparative genomics, transcriptomics and evolutionary studies reveal genomic signatures of adaptation to plant cell wall in hemibiotrophic fungi.</title>
        <authorList>
            <consortium name="DOE Joint Genome Institute"/>
            <person name="Baroncelli R."/>
            <person name="Diaz J.F."/>
            <person name="Benocci T."/>
            <person name="Peng M."/>
            <person name="Battaglia E."/>
            <person name="Haridas S."/>
            <person name="Andreopoulos W."/>
            <person name="Labutti K."/>
            <person name="Pangilinan J."/>
            <person name="Floch G.L."/>
            <person name="Makela M.R."/>
            <person name="Henrissat B."/>
            <person name="Grigoriev I.V."/>
            <person name="Crouch J.A."/>
            <person name="De Vries R.P."/>
            <person name="Sukno S.A."/>
            <person name="Thon M.R."/>
        </authorList>
    </citation>
    <scope>NUCLEOTIDE SEQUENCE</scope>
    <source>
        <strain evidence="1">CBS 125086</strain>
    </source>
</reference>
<dbReference type="GeneID" id="85444560"/>
<accession>A0AAD8PPE7</accession>
<gene>
    <name evidence="1" type="ORF">LY79DRAFT_583379</name>
</gene>
<evidence type="ECO:0008006" key="3">
    <source>
        <dbReference type="Google" id="ProtNLM"/>
    </source>
</evidence>
<evidence type="ECO:0000313" key="1">
    <source>
        <dbReference type="EMBL" id="KAK1573886.1"/>
    </source>
</evidence>
<dbReference type="Proteomes" id="UP001230504">
    <property type="component" value="Unassembled WGS sequence"/>
</dbReference>
<sequence>MTYYDRDALDTFIAEVSGELRDRPMRAAIDGKIRHFFKCIDEADWDGVRMHLSLDAKLIGDLVGPGDIFIGIDRVMKWFTEARNHNQLTAHQLLLIDRGRVTCYVTHFWSLNADDMDSKPEFCKTREVYIIDLDDSHQIRRFERRYHEQDELLFDGGFKEMKRAFEKAELHAIELKETF</sequence>
<organism evidence="1 2">
    <name type="scientific">Colletotrichum navitas</name>
    <dbReference type="NCBI Taxonomy" id="681940"/>
    <lineage>
        <taxon>Eukaryota</taxon>
        <taxon>Fungi</taxon>
        <taxon>Dikarya</taxon>
        <taxon>Ascomycota</taxon>
        <taxon>Pezizomycotina</taxon>
        <taxon>Sordariomycetes</taxon>
        <taxon>Hypocreomycetidae</taxon>
        <taxon>Glomerellales</taxon>
        <taxon>Glomerellaceae</taxon>
        <taxon>Colletotrichum</taxon>
        <taxon>Colletotrichum graminicola species complex</taxon>
    </lineage>
</organism>
<evidence type="ECO:0000313" key="2">
    <source>
        <dbReference type="Proteomes" id="UP001230504"/>
    </source>
</evidence>
<keyword evidence="2" id="KW-1185">Reference proteome</keyword>
<name>A0AAD8PPE7_9PEZI</name>
<dbReference type="InterPro" id="IPR032710">
    <property type="entry name" value="NTF2-like_dom_sf"/>
</dbReference>
<dbReference type="SUPFAM" id="SSF54427">
    <property type="entry name" value="NTF2-like"/>
    <property type="match status" value="1"/>
</dbReference>